<dbReference type="Proteomes" id="UP000256679">
    <property type="component" value="Unassembled WGS sequence"/>
</dbReference>
<dbReference type="CDD" id="cd13603">
    <property type="entry name" value="PBP2_TRAP_Siap_TeaA_like"/>
    <property type="match status" value="1"/>
</dbReference>
<evidence type="ECO:0000256" key="2">
    <source>
        <dbReference type="ARBA" id="ARBA00009023"/>
    </source>
</evidence>
<evidence type="ECO:0000256" key="5">
    <source>
        <dbReference type="ARBA" id="ARBA00022764"/>
    </source>
</evidence>
<dbReference type="GO" id="GO:0055085">
    <property type="term" value="P:transmembrane transport"/>
    <property type="evidence" value="ECO:0007669"/>
    <property type="project" value="InterPro"/>
</dbReference>
<dbReference type="InterPro" id="IPR004682">
    <property type="entry name" value="TRAP_DctP"/>
</dbReference>
<protein>
    <submittedName>
        <fullName evidence="7">ABC transporter substrate-binding protein</fullName>
    </submittedName>
</protein>
<dbReference type="InterPro" id="IPR038404">
    <property type="entry name" value="TRAP_DctP_sf"/>
</dbReference>
<dbReference type="PANTHER" id="PTHR33376:SF4">
    <property type="entry name" value="SIALIC ACID-BINDING PERIPLASMIC PROTEIN SIAP"/>
    <property type="match status" value="1"/>
</dbReference>
<proteinExistence type="inferred from homology"/>
<evidence type="ECO:0000256" key="1">
    <source>
        <dbReference type="ARBA" id="ARBA00004418"/>
    </source>
</evidence>
<dbReference type="NCBIfam" id="NF037995">
    <property type="entry name" value="TRAP_S1"/>
    <property type="match status" value="1"/>
</dbReference>
<sequence length="338" mass="36979">MLRSSRRQFLATTGGVMLAAPFIMSGRANAAEFNYKFAHNFPLGHPLANRVQEGADRIAEQSDGRINIAVFPSNQLGSDTDTLNQLRSGAVEFFTLSGIILSTLVPVAAINGVGFAFADHSKVWEAMDGAVGASVRAAIAEARLHAFPHMFDNGFRQITTSTKAIETPDDLKGLKIRVPVSPLWTSMFQALGTAPASINWNETYTALQTGVVDAQENPLSTVDVGKLYEVQNYCSLTNHMWDGFWLLSNARSWNALPEDLQQIVERNFSQSAMDERADLAVLNSNLRTGLEEHGLAFNEPDPAPIREVLRSAGFYKEWQAKFGDEAWGALEGVTGQLT</sequence>
<keyword evidence="8" id="KW-1185">Reference proteome</keyword>
<dbReference type="InterPro" id="IPR018389">
    <property type="entry name" value="DctP_fam"/>
</dbReference>
<keyword evidence="4 6" id="KW-0732">Signal</keyword>
<evidence type="ECO:0000313" key="8">
    <source>
        <dbReference type="Proteomes" id="UP000256679"/>
    </source>
</evidence>
<reference evidence="7 8" key="1">
    <citation type="submission" date="2018-05" db="EMBL/GenBank/DDBJ databases">
        <title>Whole genome sequencing of Paracoccus thiocyanatus SST.</title>
        <authorList>
            <person name="Ghosh W."/>
            <person name="Rameez M.J."/>
            <person name="Roy C."/>
        </authorList>
    </citation>
    <scope>NUCLEOTIDE SEQUENCE [LARGE SCALE GENOMIC DNA]</scope>
    <source>
        <strain evidence="7 8">SST</strain>
    </source>
</reference>
<dbReference type="EMBL" id="QFCQ01000037">
    <property type="protein sequence ID" value="RDW13385.1"/>
    <property type="molecule type" value="Genomic_DNA"/>
</dbReference>
<keyword evidence="5" id="KW-0574">Periplasm</keyword>
<accession>A0A3D8PDU8</accession>
<organism evidence="7 8">
    <name type="scientific">Paracoccus thiocyanatus</name>
    <dbReference type="NCBI Taxonomy" id="34006"/>
    <lineage>
        <taxon>Bacteria</taxon>
        <taxon>Pseudomonadati</taxon>
        <taxon>Pseudomonadota</taxon>
        <taxon>Alphaproteobacteria</taxon>
        <taxon>Rhodobacterales</taxon>
        <taxon>Paracoccaceae</taxon>
        <taxon>Paracoccus</taxon>
    </lineage>
</organism>
<evidence type="ECO:0000256" key="4">
    <source>
        <dbReference type="ARBA" id="ARBA00022729"/>
    </source>
</evidence>
<comment type="caution">
    <text evidence="7">The sequence shown here is derived from an EMBL/GenBank/DDBJ whole genome shotgun (WGS) entry which is preliminary data.</text>
</comment>
<evidence type="ECO:0000313" key="7">
    <source>
        <dbReference type="EMBL" id="RDW13385.1"/>
    </source>
</evidence>
<dbReference type="GO" id="GO:0030288">
    <property type="term" value="C:outer membrane-bounded periplasmic space"/>
    <property type="evidence" value="ECO:0007669"/>
    <property type="project" value="InterPro"/>
</dbReference>
<comment type="similarity">
    <text evidence="2">Belongs to the bacterial solute-binding protein 7 family.</text>
</comment>
<keyword evidence="3" id="KW-0813">Transport</keyword>
<dbReference type="InterPro" id="IPR006311">
    <property type="entry name" value="TAT_signal"/>
</dbReference>
<comment type="subcellular location">
    <subcellularLocation>
        <location evidence="1">Periplasm</location>
    </subcellularLocation>
</comment>
<dbReference type="PIRSF" id="PIRSF006470">
    <property type="entry name" value="DctB"/>
    <property type="match status" value="1"/>
</dbReference>
<evidence type="ECO:0000256" key="3">
    <source>
        <dbReference type="ARBA" id="ARBA00022448"/>
    </source>
</evidence>
<dbReference type="AlphaFoldDB" id="A0A3D8PDU8"/>
<dbReference type="NCBIfam" id="TIGR00787">
    <property type="entry name" value="dctP"/>
    <property type="match status" value="1"/>
</dbReference>
<feature type="chain" id="PRO_5017724826" evidence="6">
    <location>
        <begin position="31"/>
        <end position="338"/>
    </location>
</feature>
<dbReference type="Pfam" id="PF03480">
    <property type="entry name" value="DctP"/>
    <property type="match status" value="1"/>
</dbReference>
<dbReference type="PROSITE" id="PS51318">
    <property type="entry name" value="TAT"/>
    <property type="match status" value="1"/>
</dbReference>
<dbReference type="PANTHER" id="PTHR33376">
    <property type="match status" value="1"/>
</dbReference>
<dbReference type="Gene3D" id="3.40.190.170">
    <property type="entry name" value="Bacterial extracellular solute-binding protein, family 7"/>
    <property type="match status" value="1"/>
</dbReference>
<evidence type="ECO:0000256" key="6">
    <source>
        <dbReference type="SAM" id="SignalP"/>
    </source>
</evidence>
<gene>
    <name evidence="7" type="ORF">DIE28_08390</name>
</gene>
<name>A0A3D8PDU8_9RHOB</name>
<feature type="signal peptide" evidence="6">
    <location>
        <begin position="1"/>
        <end position="30"/>
    </location>
</feature>